<feature type="chain" id="PRO_5027880844" evidence="1">
    <location>
        <begin position="21"/>
        <end position="228"/>
    </location>
</feature>
<protein>
    <submittedName>
        <fullName evidence="3">Uncharacterized protein LOC117643860</fullName>
    </submittedName>
</protein>
<dbReference type="RefSeq" id="XP_034238871.1">
    <property type="nucleotide sequence ID" value="XM_034382980.1"/>
</dbReference>
<dbReference type="PROSITE" id="PS51257">
    <property type="entry name" value="PROKAR_LIPOPROTEIN"/>
    <property type="match status" value="1"/>
</dbReference>
<evidence type="ECO:0000256" key="1">
    <source>
        <dbReference type="SAM" id="SignalP"/>
    </source>
</evidence>
<dbReference type="GeneID" id="117643860"/>
<dbReference type="OrthoDB" id="6611940at2759"/>
<dbReference type="KEGG" id="tpal:117643860"/>
<name>A0A6P8YPP2_THRPL</name>
<evidence type="ECO:0000313" key="3">
    <source>
        <dbReference type="RefSeq" id="XP_034238871.1"/>
    </source>
</evidence>
<keyword evidence="2" id="KW-1185">Reference proteome</keyword>
<evidence type="ECO:0000313" key="2">
    <source>
        <dbReference type="Proteomes" id="UP000515158"/>
    </source>
</evidence>
<proteinExistence type="predicted"/>
<dbReference type="Proteomes" id="UP000515158">
    <property type="component" value="Unplaced"/>
</dbReference>
<sequence length="228" mass="25390">MGPPWLRVLGVMVAVTAVACQQFGKIYGTFRVIPKHLEECPPEMRPARKLYTVNVSAMRDRSKADVWLYSANGTLHVPADDNYTVSGNVASWSQMGGWKDNAYMVEIPKMCSAMKALFPDLWRRVAAGSLEPERIDCPLMPGFYSVSNVATDFNIDFPPTFFYGKWRGTLTVSNTVSKERTACVRAFFDTVPKTGKGKDSPGKKPSDFTKLVLAKLNMSKFNSQGQIQ</sequence>
<accession>A0A6P8YPP2</accession>
<organism evidence="3">
    <name type="scientific">Thrips palmi</name>
    <name type="common">Melon thrips</name>
    <dbReference type="NCBI Taxonomy" id="161013"/>
    <lineage>
        <taxon>Eukaryota</taxon>
        <taxon>Metazoa</taxon>
        <taxon>Ecdysozoa</taxon>
        <taxon>Arthropoda</taxon>
        <taxon>Hexapoda</taxon>
        <taxon>Insecta</taxon>
        <taxon>Pterygota</taxon>
        <taxon>Neoptera</taxon>
        <taxon>Paraneoptera</taxon>
        <taxon>Thysanoptera</taxon>
        <taxon>Terebrantia</taxon>
        <taxon>Thripoidea</taxon>
        <taxon>Thripidae</taxon>
        <taxon>Thrips</taxon>
    </lineage>
</organism>
<dbReference type="AlphaFoldDB" id="A0A6P8YPP2"/>
<reference evidence="3" key="1">
    <citation type="submission" date="2025-08" db="UniProtKB">
        <authorList>
            <consortium name="RefSeq"/>
        </authorList>
    </citation>
    <scope>IDENTIFICATION</scope>
    <source>
        <tissue evidence="3">Total insect</tissue>
    </source>
</reference>
<dbReference type="InParanoid" id="A0A6P8YPP2"/>
<gene>
    <name evidence="3" type="primary">LOC117643860</name>
</gene>
<keyword evidence="1" id="KW-0732">Signal</keyword>
<feature type="signal peptide" evidence="1">
    <location>
        <begin position="1"/>
        <end position="20"/>
    </location>
</feature>